<evidence type="ECO:0000313" key="6">
    <source>
        <dbReference type="EMBL" id="QIK75205.1"/>
    </source>
</evidence>
<dbReference type="InterPro" id="IPR050832">
    <property type="entry name" value="Bact_Acetyltransf"/>
</dbReference>
<dbReference type="PANTHER" id="PTHR43877">
    <property type="entry name" value="AMINOALKYLPHOSPHONATE N-ACETYLTRANSFERASE-RELATED-RELATED"/>
    <property type="match status" value="1"/>
</dbReference>
<comment type="catalytic activity">
    <reaction evidence="4">
        <text>1D-myo-inositol 2-(L-cysteinylamino)-2-deoxy-alpha-D-glucopyranoside + acetyl-CoA = mycothiol + CoA + H(+)</text>
        <dbReference type="Rhea" id="RHEA:26172"/>
        <dbReference type="ChEBI" id="CHEBI:15378"/>
        <dbReference type="ChEBI" id="CHEBI:16768"/>
        <dbReference type="ChEBI" id="CHEBI:57287"/>
        <dbReference type="ChEBI" id="CHEBI:57288"/>
        <dbReference type="ChEBI" id="CHEBI:58887"/>
        <dbReference type="EC" id="2.3.1.189"/>
    </reaction>
</comment>
<comment type="caution">
    <text evidence="4">Lacks conserved residue(s) required for the propagation of feature annotation.</text>
</comment>
<dbReference type="AlphaFoldDB" id="A0A6G7YEH2"/>
<dbReference type="Proteomes" id="UP000502035">
    <property type="component" value="Chromosome"/>
</dbReference>
<comment type="function">
    <text evidence="4">Catalyzes the transfer of acetyl from acetyl-CoA to desacetylmycothiol (Cys-GlcN-Ins) to form mycothiol.</text>
</comment>
<dbReference type="NCBIfam" id="TIGR03448">
    <property type="entry name" value="mycothiol_MshD"/>
    <property type="match status" value="1"/>
</dbReference>
<feature type="domain" description="N-acetyltransferase" evidence="5">
    <location>
        <begin position="125"/>
        <end position="268"/>
    </location>
</feature>
<dbReference type="GO" id="GO:0035447">
    <property type="term" value="F:mycothiol synthase activity"/>
    <property type="evidence" value="ECO:0007669"/>
    <property type="project" value="UniProtKB-UniRule"/>
</dbReference>
<evidence type="ECO:0000256" key="4">
    <source>
        <dbReference type="HAMAP-Rule" id="MF_01698"/>
    </source>
</evidence>
<gene>
    <name evidence="4 6" type="primary">mshD</name>
    <name evidence="6" type="ORF">G7071_06980</name>
</gene>
<dbReference type="PROSITE" id="PS51186">
    <property type="entry name" value="GNAT"/>
    <property type="match status" value="2"/>
</dbReference>
<keyword evidence="2 4" id="KW-0677">Repeat</keyword>
<dbReference type="CDD" id="cd04301">
    <property type="entry name" value="NAT_SF"/>
    <property type="match status" value="1"/>
</dbReference>
<feature type="domain" description="N-acetyltransferase" evidence="5">
    <location>
        <begin position="1"/>
        <end position="120"/>
    </location>
</feature>
<dbReference type="RefSeq" id="WP_166316617.1">
    <property type="nucleotide sequence ID" value="NZ_CP049866.1"/>
</dbReference>
<evidence type="ECO:0000313" key="7">
    <source>
        <dbReference type="Proteomes" id="UP000502035"/>
    </source>
</evidence>
<dbReference type="SUPFAM" id="SSF55729">
    <property type="entry name" value="Acyl-CoA N-acyltransferases (Nat)"/>
    <property type="match status" value="1"/>
</dbReference>
<feature type="binding site" evidence="4">
    <location>
        <position position="26"/>
    </location>
    <ligand>
        <name>1D-myo-inositol 2-(L-cysteinylamino)-2-deoxy-alpha-D-glucopyranoside</name>
        <dbReference type="ChEBI" id="CHEBI:58887"/>
    </ligand>
</feature>
<dbReference type="PIRSF" id="PIRSF021524">
    <property type="entry name" value="MSH_acetyltransferase"/>
    <property type="match status" value="1"/>
</dbReference>
<sequence length="268" mass="28492">MNDLLERVSAIAAAAEAADGAAPLDEATWLWLRAGLGEGESAAVDETGFLLRRGSEVHLVVHPDHRGRGLGARRLAGVEGPAQAWSHGNHPAAARLAARFGFDRVRDLWVMRRAMSEPLPPGSGVGIRPFAPGDEPELLRVNAAAFAAHPEQGALDVAGLAARMAEPWFDPAGLLVAMDGPRMLGFHWTKQHSPELGEVYVVGIDPAAQGRGLGSALTLAGLHHLAGLGVSETILYVEADNHVARSTYARLGFTHADTDTHVLYRRIS</sequence>
<keyword evidence="3 4" id="KW-0012">Acyltransferase</keyword>
<dbReference type="Pfam" id="PF00583">
    <property type="entry name" value="Acetyltransf_1"/>
    <property type="match status" value="1"/>
</dbReference>
<comment type="similarity">
    <text evidence="4">Belongs to the acetyltransferase family. MshD subfamily.</text>
</comment>
<comment type="subunit">
    <text evidence="4">Monomer.</text>
</comment>
<evidence type="ECO:0000259" key="5">
    <source>
        <dbReference type="PROSITE" id="PS51186"/>
    </source>
</evidence>
<feature type="binding site" evidence="4">
    <location>
        <position position="198"/>
    </location>
    <ligand>
        <name>1D-myo-inositol 2-(L-cysteinylamino)-2-deoxy-alpha-D-glucopyranoside</name>
        <dbReference type="ChEBI" id="CHEBI:58887"/>
    </ligand>
</feature>
<evidence type="ECO:0000256" key="1">
    <source>
        <dbReference type="ARBA" id="ARBA00022679"/>
    </source>
</evidence>
<evidence type="ECO:0000256" key="3">
    <source>
        <dbReference type="ARBA" id="ARBA00023315"/>
    </source>
</evidence>
<name>A0A6G7YEH2_9ACTN</name>
<dbReference type="InterPro" id="IPR000182">
    <property type="entry name" value="GNAT_dom"/>
</dbReference>
<keyword evidence="7" id="KW-1185">Reference proteome</keyword>
<dbReference type="EC" id="2.3.1.189" evidence="4"/>
<feature type="binding site" evidence="4">
    <location>
        <begin position="209"/>
        <end position="215"/>
    </location>
    <ligand>
        <name>acetyl-CoA</name>
        <dbReference type="ChEBI" id="CHEBI:57288"/>
        <label>2</label>
    </ligand>
</feature>
<evidence type="ECO:0000256" key="2">
    <source>
        <dbReference type="ARBA" id="ARBA00022737"/>
    </source>
</evidence>
<dbReference type="InterPro" id="IPR017813">
    <property type="entry name" value="Mycothiol_AcTrfase"/>
</dbReference>
<feature type="binding site" evidence="4">
    <location>
        <position position="151"/>
    </location>
    <ligand>
        <name>1D-myo-inositol 2-(L-cysteinylamino)-2-deoxy-alpha-D-glucopyranoside</name>
        <dbReference type="ChEBI" id="CHEBI:58887"/>
    </ligand>
</feature>
<proteinExistence type="inferred from homology"/>
<feature type="binding site" evidence="4">
    <location>
        <begin position="59"/>
        <end position="61"/>
    </location>
    <ligand>
        <name>acetyl-CoA</name>
        <dbReference type="ChEBI" id="CHEBI:57288"/>
        <label>1</label>
    </ligand>
</feature>
<accession>A0A6G7YEH2</accession>
<feature type="binding site" evidence="4">
    <location>
        <position position="236"/>
    </location>
    <ligand>
        <name>1D-myo-inositol 2-(L-cysteinylamino)-2-deoxy-alpha-D-glucopyranoside</name>
        <dbReference type="ChEBI" id="CHEBI:58887"/>
    </ligand>
</feature>
<feature type="binding site" evidence="4">
    <location>
        <begin position="202"/>
        <end position="204"/>
    </location>
    <ligand>
        <name>acetyl-CoA</name>
        <dbReference type="ChEBI" id="CHEBI:57288"/>
        <label>2</label>
    </ligand>
</feature>
<dbReference type="EMBL" id="CP049866">
    <property type="protein sequence ID" value="QIK75205.1"/>
    <property type="molecule type" value="Genomic_DNA"/>
</dbReference>
<organism evidence="6 7">
    <name type="scientific">Nocardioides piscis</name>
    <dbReference type="NCBI Taxonomy" id="2714938"/>
    <lineage>
        <taxon>Bacteria</taxon>
        <taxon>Bacillati</taxon>
        <taxon>Actinomycetota</taxon>
        <taxon>Actinomycetes</taxon>
        <taxon>Propionibacteriales</taxon>
        <taxon>Nocardioidaceae</taxon>
        <taxon>Nocardioides</taxon>
    </lineage>
</organism>
<dbReference type="Gene3D" id="3.40.630.30">
    <property type="match status" value="1"/>
</dbReference>
<reference evidence="6 7" key="1">
    <citation type="submission" date="2020-03" db="EMBL/GenBank/DDBJ databases">
        <title>Nocardioides sp. nov., isolated from fish.</title>
        <authorList>
            <person name="Hyun D.-W."/>
            <person name="Bae J.-W."/>
        </authorList>
    </citation>
    <scope>NUCLEOTIDE SEQUENCE [LARGE SCALE GENOMIC DNA]</scope>
    <source>
        <strain evidence="6 7">HDW12A</strain>
    </source>
</reference>
<keyword evidence="1 4" id="KW-0808">Transferase</keyword>
<dbReference type="HAMAP" id="MF_01698">
    <property type="entry name" value="MshD"/>
    <property type="match status" value="1"/>
</dbReference>
<dbReference type="GO" id="GO:0010125">
    <property type="term" value="P:mycothiol biosynthetic process"/>
    <property type="evidence" value="ECO:0007669"/>
    <property type="project" value="UniProtKB-UniRule"/>
</dbReference>
<dbReference type="InterPro" id="IPR016181">
    <property type="entry name" value="Acyl_CoA_acyltransferase"/>
</dbReference>
<dbReference type="KEGG" id="npi:G7071_06980"/>
<feature type="binding site" evidence="4">
    <location>
        <position position="190"/>
    </location>
    <ligand>
        <name>1D-myo-inositol 2-(L-cysteinylamino)-2-deoxy-alpha-D-glucopyranoside</name>
        <dbReference type="ChEBI" id="CHEBI:58887"/>
    </ligand>
</feature>
<protein>
    <recommendedName>
        <fullName evidence="4">Mycothiol acetyltransferase</fullName>
        <shortName evidence="4">MSH acetyltransferase</shortName>
        <ecNumber evidence="4">2.3.1.189</ecNumber>
    </recommendedName>
    <alternativeName>
        <fullName evidence="4">Mycothiol synthase</fullName>
    </alternativeName>
</protein>